<reference evidence="2" key="1">
    <citation type="submission" date="2023-06" db="EMBL/GenBank/DDBJ databases">
        <title>Genome-scale phylogeny and comparative genomics of the fungal order Sordariales.</title>
        <authorList>
            <consortium name="Lawrence Berkeley National Laboratory"/>
            <person name="Hensen N."/>
            <person name="Bonometti L."/>
            <person name="Westerberg I."/>
            <person name="Brannstrom I.O."/>
            <person name="Guillou S."/>
            <person name="Cros-Aarteil S."/>
            <person name="Calhoun S."/>
            <person name="Haridas S."/>
            <person name="Kuo A."/>
            <person name="Mondo S."/>
            <person name="Pangilinan J."/>
            <person name="Riley R."/>
            <person name="Labutti K."/>
            <person name="Andreopoulos B."/>
            <person name="Lipzen A."/>
            <person name="Chen C."/>
            <person name="Yanf M."/>
            <person name="Daum C."/>
            <person name="Ng V."/>
            <person name="Clum A."/>
            <person name="Steindorff A."/>
            <person name="Ohm R."/>
            <person name="Martin F."/>
            <person name="Silar P."/>
            <person name="Natvig D."/>
            <person name="Lalanne C."/>
            <person name="Gautier V."/>
            <person name="Ament-Velasquez S.L."/>
            <person name="Kruys A."/>
            <person name="Hutchinson M.I."/>
            <person name="Powell A.J."/>
            <person name="Barry K."/>
            <person name="Miller A.N."/>
            <person name="Grigoriev I.V."/>
            <person name="Debuchy R."/>
            <person name="Gladieux P."/>
            <person name="Thoren M.H."/>
            <person name="Johannesson H."/>
        </authorList>
    </citation>
    <scope>NUCLEOTIDE SEQUENCE</scope>
    <source>
        <strain evidence="2">CBS 606.72</strain>
    </source>
</reference>
<dbReference type="EMBL" id="JAULSU010000007">
    <property type="protein sequence ID" value="KAK0612203.1"/>
    <property type="molecule type" value="Genomic_DNA"/>
</dbReference>
<protein>
    <submittedName>
        <fullName evidence="2">Uncharacterized protein</fullName>
    </submittedName>
</protein>
<accession>A0AA39TYZ3</accession>
<evidence type="ECO:0000313" key="3">
    <source>
        <dbReference type="Proteomes" id="UP001175000"/>
    </source>
</evidence>
<dbReference type="AlphaFoldDB" id="A0AA39TYZ3"/>
<feature type="signal peptide" evidence="1">
    <location>
        <begin position="1"/>
        <end position="19"/>
    </location>
</feature>
<feature type="chain" id="PRO_5041336415" evidence="1">
    <location>
        <begin position="20"/>
        <end position="149"/>
    </location>
</feature>
<sequence>MQLTNTLVAAVALFVPAWGSPVTAGQPLVARQHSATSATVTNFSVTRNDTHVNYFATIQVNPDHPALDFTHATAGTAVPANSGFWTNSALDTSLLFRFNRFPTNGQYRLVLTDTHNVGASVSLSTITPGSDWAGSGSVIYTGPAGFTLV</sequence>
<dbReference type="Proteomes" id="UP001175000">
    <property type="component" value="Unassembled WGS sequence"/>
</dbReference>
<name>A0AA39TYZ3_9PEZI</name>
<comment type="caution">
    <text evidence="2">The sequence shown here is derived from an EMBL/GenBank/DDBJ whole genome shotgun (WGS) entry which is preliminary data.</text>
</comment>
<keyword evidence="3" id="KW-1185">Reference proteome</keyword>
<organism evidence="2 3">
    <name type="scientific">Immersiella caudata</name>
    <dbReference type="NCBI Taxonomy" id="314043"/>
    <lineage>
        <taxon>Eukaryota</taxon>
        <taxon>Fungi</taxon>
        <taxon>Dikarya</taxon>
        <taxon>Ascomycota</taxon>
        <taxon>Pezizomycotina</taxon>
        <taxon>Sordariomycetes</taxon>
        <taxon>Sordariomycetidae</taxon>
        <taxon>Sordariales</taxon>
        <taxon>Lasiosphaeriaceae</taxon>
        <taxon>Immersiella</taxon>
    </lineage>
</organism>
<keyword evidence="1" id="KW-0732">Signal</keyword>
<evidence type="ECO:0000256" key="1">
    <source>
        <dbReference type="SAM" id="SignalP"/>
    </source>
</evidence>
<proteinExistence type="predicted"/>
<gene>
    <name evidence="2" type="ORF">B0T14DRAFT_439975</name>
</gene>
<evidence type="ECO:0000313" key="2">
    <source>
        <dbReference type="EMBL" id="KAK0612203.1"/>
    </source>
</evidence>